<evidence type="ECO:0000313" key="2">
    <source>
        <dbReference type="EMBL" id="XCD03667.1"/>
    </source>
</evidence>
<name>A0AAU8AVR4_9CAUD</name>
<keyword evidence="1" id="KW-0812">Transmembrane</keyword>
<keyword evidence="1" id="KW-1133">Transmembrane helix</keyword>
<feature type="transmembrane region" description="Helical" evidence="1">
    <location>
        <begin position="28"/>
        <end position="48"/>
    </location>
</feature>
<accession>A0AAU8AVR4</accession>
<keyword evidence="1" id="KW-0472">Membrane</keyword>
<organism evidence="2">
    <name type="scientific">Dulem virus 40</name>
    <dbReference type="NCBI Taxonomy" id="3145758"/>
    <lineage>
        <taxon>Viruses</taxon>
        <taxon>Duplodnaviria</taxon>
        <taxon>Heunggongvirae</taxon>
        <taxon>Uroviricota</taxon>
        <taxon>Caudoviricetes</taxon>
    </lineage>
</organism>
<proteinExistence type="predicted"/>
<dbReference type="EMBL" id="PP511379">
    <property type="protein sequence ID" value="XCD03667.1"/>
    <property type="molecule type" value="Genomic_DNA"/>
</dbReference>
<sequence>MIGIILWAILIFVIMCYACPGFFTALIVITASVFAAYGLIMWLCGVIAKTIKNRKRR</sequence>
<reference evidence="2" key="1">
    <citation type="submission" date="2024-03" db="EMBL/GenBank/DDBJ databases">
        <title>Diverse circular DNA viruses in blood, oral, and fecal samples of captive lemurs.</title>
        <authorList>
            <person name="Paietta E.N."/>
            <person name="Kraberger S."/>
            <person name="Lund M.C."/>
            <person name="Custer J.M."/>
            <person name="Vargas K.M."/>
            <person name="Ehmke E.E."/>
            <person name="Yoder A.D."/>
            <person name="Varsani A."/>
        </authorList>
    </citation>
    <scope>NUCLEOTIDE SEQUENCE</scope>
    <source>
        <strain evidence="2">Duke_21_1</strain>
    </source>
</reference>
<protein>
    <submittedName>
        <fullName evidence="2">Uncharacterized protein</fullName>
    </submittedName>
</protein>
<evidence type="ECO:0000256" key="1">
    <source>
        <dbReference type="SAM" id="Phobius"/>
    </source>
</evidence>